<evidence type="ECO:0000313" key="2">
    <source>
        <dbReference type="EMBL" id="KAF3322652.1"/>
    </source>
</evidence>
<dbReference type="InterPro" id="IPR001810">
    <property type="entry name" value="F-box_dom"/>
</dbReference>
<dbReference type="InterPro" id="IPR032675">
    <property type="entry name" value="LRR_dom_sf"/>
</dbReference>
<dbReference type="Proteomes" id="UP000623129">
    <property type="component" value="Unassembled WGS sequence"/>
</dbReference>
<dbReference type="EMBL" id="SWLB01000024">
    <property type="protein sequence ID" value="KAF3322652.1"/>
    <property type="molecule type" value="Genomic_DNA"/>
</dbReference>
<dbReference type="SMART" id="SM00256">
    <property type="entry name" value="FBOX"/>
    <property type="match status" value="1"/>
</dbReference>
<dbReference type="SUPFAM" id="SSF81383">
    <property type="entry name" value="F-box domain"/>
    <property type="match status" value="1"/>
</dbReference>
<dbReference type="PANTHER" id="PTHR31215">
    <property type="entry name" value="OS05G0510400 PROTEIN-RELATED"/>
    <property type="match status" value="1"/>
</dbReference>
<dbReference type="Pfam" id="PF12937">
    <property type="entry name" value="F-box-like"/>
    <property type="match status" value="1"/>
</dbReference>
<dbReference type="AlphaFoldDB" id="A0A833QPY3"/>
<comment type="caution">
    <text evidence="2">The sequence shown here is derived from an EMBL/GenBank/DDBJ whole genome shotgun (WGS) entry which is preliminary data.</text>
</comment>
<accession>A0A833QPY3</accession>
<sequence>MNICACSQSTNIDDLPSDVILNIFERLPDSADLASCRLTSHRLLSLSYRTSSISLKPHQKHHPAPFKTRVINIISLLAASLVSISISGKGSGVVETEEVDDLTDIGFLSAWLPLVGRQLRTLSIVNAPNKSPVGFSCALAVISDTCKNLDSLVIRNAWLSFNGTMVMSKLTNLTLKFVRIDDEHRVNFSVYFPSLKILKLIHITGLKEPKIHLMQLRICRFTGYPQSITVLAPNLEELKLRCMQPCFVILECSSIRNLSISLAKASGISMITMPQNLRKLTIKSLDVPRLLPFFRGTKGLKTLELEVSPIMSWFDSYSVFSITAAFQIFENIDELIIGSVVWYLWHQSIPSCLTASKPISLARLVVNLPPEDFNGTDLMSIILKICAPSEVELCFFSDIEEMEKNEVVAKFSNTFSGVRWSWSTSEKSSSEFFSRLWRAVGI</sequence>
<proteinExistence type="predicted"/>
<name>A0A833QPY3_9POAL</name>
<protein>
    <submittedName>
        <fullName evidence="2">F-box/LRR-repeat protein</fullName>
    </submittedName>
</protein>
<dbReference type="InterPro" id="IPR036047">
    <property type="entry name" value="F-box-like_dom_sf"/>
</dbReference>
<dbReference type="OrthoDB" id="2242903at2759"/>
<feature type="domain" description="F-box" evidence="1">
    <location>
        <begin position="15"/>
        <end position="56"/>
    </location>
</feature>
<dbReference type="InterPro" id="IPR044809">
    <property type="entry name" value="AUF1-like"/>
</dbReference>
<evidence type="ECO:0000313" key="3">
    <source>
        <dbReference type="Proteomes" id="UP000623129"/>
    </source>
</evidence>
<keyword evidence="3" id="KW-1185">Reference proteome</keyword>
<dbReference type="Pfam" id="PF23622">
    <property type="entry name" value="LRR_At1g61320_AtMIF1"/>
    <property type="match status" value="1"/>
</dbReference>
<organism evidence="2 3">
    <name type="scientific">Carex littledalei</name>
    <dbReference type="NCBI Taxonomy" id="544730"/>
    <lineage>
        <taxon>Eukaryota</taxon>
        <taxon>Viridiplantae</taxon>
        <taxon>Streptophyta</taxon>
        <taxon>Embryophyta</taxon>
        <taxon>Tracheophyta</taxon>
        <taxon>Spermatophyta</taxon>
        <taxon>Magnoliopsida</taxon>
        <taxon>Liliopsida</taxon>
        <taxon>Poales</taxon>
        <taxon>Cyperaceae</taxon>
        <taxon>Cyperoideae</taxon>
        <taxon>Cariceae</taxon>
        <taxon>Carex</taxon>
        <taxon>Carex subgen. Euthyceras</taxon>
    </lineage>
</organism>
<evidence type="ECO:0000259" key="1">
    <source>
        <dbReference type="SMART" id="SM00256"/>
    </source>
</evidence>
<dbReference type="SUPFAM" id="SSF52047">
    <property type="entry name" value="RNI-like"/>
    <property type="match status" value="1"/>
</dbReference>
<gene>
    <name evidence="2" type="ORF">FCM35_KLT12641</name>
</gene>
<dbReference type="Gene3D" id="3.80.10.10">
    <property type="entry name" value="Ribonuclease Inhibitor"/>
    <property type="match status" value="1"/>
</dbReference>
<dbReference type="InterPro" id="IPR055357">
    <property type="entry name" value="LRR_At1g61320_AtMIF1"/>
</dbReference>
<reference evidence="2" key="1">
    <citation type="submission" date="2020-01" db="EMBL/GenBank/DDBJ databases">
        <title>Genome sequence of Kobresia littledalei, the first chromosome-level genome in the family Cyperaceae.</title>
        <authorList>
            <person name="Qu G."/>
        </authorList>
    </citation>
    <scope>NUCLEOTIDE SEQUENCE</scope>
    <source>
        <strain evidence="2">C.B.Clarke</strain>
        <tissue evidence="2">Leaf</tissue>
    </source>
</reference>